<accession>A0A369J8I3</accession>
<name>A0A369J8I3_HYPMA</name>
<dbReference type="AlphaFoldDB" id="A0A369J8I3"/>
<dbReference type="EMBL" id="LUEZ02000122">
    <property type="protein sequence ID" value="RDB16917.1"/>
    <property type="molecule type" value="Genomic_DNA"/>
</dbReference>
<sequence>MTHTNIFHIVGTTLLLRRHHSRALDDGSTLASPNRGFPAQAGTSTITISKAERVIANMDSVSGNRVLHQEFQTMSRILFGF</sequence>
<organism evidence="1 2">
    <name type="scientific">Hypsizygus marmoreus</name>
    <name type="common">White beech mushroom</name>
    <name type="synonym">Agaricus marmoreus</name>
    <dbReference type="NCBI Taxonomy" id="39966"/>
    <lineage>
        <taxon>Eukaryota</taxon>
        <taxon>Fungi</taxon>
        <taxon>Dikarya</taxon>
        <taxon>Basidiomycota</taxon>
        <taxon>Agaricomycotina</taxon>
        <taxon>Agaricomycetes</taxon>
        <taxon>Agaricomycetidae</taxon>
        <taxon>Agaricales</taxon>
        <taxon>Tricholomatineae</taxon>
        <taxon>Lyophyllaceae</taxon>
        <taxon>Hypsizygus</taxon>
    </lineage>
</organism>
<dbReference type="Proteomes" id="UP000076154">
    <property type="component" value="Unassembled WGS sequence"/>
</dbReference>
<comment type="caution">
    <text evidence="1">The sequence shown here is derived from an EMBL/GenBank/DDBJ whole genome shotgun (WGS) entry which is preliminary data.</text>
</comment>
<evidence type="ECO:0000313" key="2">
    <source>
        <dbReference type="Proteomes" id="UP000076154"/>
    </source>
</evidence>
<evidence type="ECO:0000313" key="1">
    <source>
        <dbReference type="EMBL" id="RDB16917.1"/>
    </source>
</evidence>
<keyword evidence="2" id="KW-1185">Reference proteome</keyword>
<gene>
    <name evidence="1" type="ORF">Hypma_002407</name>
</gene>
<reference evidence="1" key="1">
    <citation type="submission" date="2018-04" db="EMBL/GenBank/DDBJ databases">
        <title>Whole genome sequencing of Hypsizygus marmoreus.</title>
        <authorList>
            <person name="Choi I.-G."/>
            <person name="Min B."/>
            <person name="Kim J.-G."/>
            <person name="Kim S."/>
            <person name="Oh Y.-L."/>
            <person name="Kong W.-S."/>
            <person name="Park H."/>
            <person name="Jeong J."/>
            <person name="Song E.-S."/>
        </authorList>
    </citation>
    <scope>NUCLEOTIDE SEQUENCE [LARGE SCALE GENOMIC DNA]</scope>
    <source>
        <strain evidence="1">51987-8</strain>
    </source>
</reference>
<proteinExistence type="predicted"/>
<dbReference type="InParanoid" id="A0A369J8I3"/>
<protein>
    <submittedName>
        <fullName evidence="1">Uncharacterized protein</fullName>
    </submittedName>
</protein>